<dbReference type="InterPro" id="IPR053714">
    <property type="entry name" value="Iso_Racemase_Enz_sf"/>
</dbReference>
<organism evidence="1 2">
    <name type="scientific">Caulobacter segnis</name>
    <dbReference type="NCBI Taxonomy" id="88688"/>
    <lineage>
        <taxon>Bacteria</taxon>
        <taxon>Pseudomonadati</taxon>
        <taxon>Pseudomonadota</taxon>
        <taxon>Alphaproteobacteria</taxon>
        <taxon>Caulobacterales</taxon>
        <taxon>Caulobacteraceae</taxon>
        <taxon>Caulobacter</taxon>
    </lineage>
</organism>
<evidence type="ECO:0000313" key="2">
    <source>
        <dbReference type="Proteomes" id="UP000249393"/>
    </source>
</evidence>
<dbReference type="Proteomes" id="UP000249393">
    <property type="component" value="Unassembled WGS sequence"/>
</dbReference>
<evidence type="ECO:0000313" key="1">
    <source>
        <dbReference type="EMBL" id="PZR36087.1"/>
    </source>
</evidence>
<dbReference type="PIRSF" id="PIRSF015736">
    <property type="entry name" value="MI"/>
    <property type="match status" value="1"/>
</dbReference>
<proteinExistence type="predicted"/>
<dbReference type="EMBL" id="QFQZ01000009">
    <property type="protein sequence ID" value="PZR36087.1"/>
    <property type="molecule type" value="Genomic_DNA"/>
</dbReference>
<accession>A0A2W5VBS2</accession>
<dbReference type="Gene3D" id="3.40.50.12500">
    <property type="match status" value="1"/>
</dbReference>
<dbReference type="AlphaFoldDB" id="A0A2W5VBS2"/>
<dbReference type="RefSeq" id="WP_304274766.1">
    <property type="nucleotide sequence ID" value="NZ_QFQZ01000009.1"/>
</dbReference>
<gene>
    <name evidence="1" type="ORF">DI526_04780</name>
</gene>
<comment type="caution">
    <text evidence="1">The sequence shown here is derived from an EMBL/GenBank/DDBJ whole genome shotgun (WGS) entry which is preliminary data.</text>
</comment>
<dbReference type="InterPro" id="IPR026286">
    <property type="entry name" value="MaiA/AMDase"/>
</dbReference>
<reference evidence="1 2" key="1">
    <citation type="submission" date="2017-08" db="EMBL/GenBank/DDBJ databases">
        <title>Infants hospitalized years apart are colonized by the same room-sourced microbial strains.</title>
        <authorList>
            <person name="Brooks B."/>
            <person name="Olm M.R."/>
            <person name="Firek B.A."/>
            <person name="Baker R."/>
            <person name="Thomas B.C."/>
            <person name="Morowitz M.J."/>
            <person name="Banfield J.F."/>
        </authorList>
    </citation>
    <scope>NUCLEOTIDE SEQUENCE [LARGE SCALE GENOMIC DNA]</scope>
    <source>
        <strain evidence="1">S2_003_000_R2_4</strain>
    </source>
</reference>
<dbReference type="PANTHER" id="PTHR40267">
    <property type="entry name" value="BLR3294 PROTEIN"/>
    <property type="match status" value="1"/>
</dbReference>
<dbReference type="PANTHER" id="PTHR40267:SF1">
    <property type="entry name" value="BLR3294 PROTEIN"/>
    <property type="match status" value="1"/>
</dbReference>
<protein>
    <submittedName>
        <fullName evidence="1">Arylmalonate decarboxylase</fullName>
    </submittedName>
</protein>
<sequence length="248" mass="26807">MTDSLGWRMKFAVVAPSTNTSVQPEYDDMRPRGVTNHFSRIIIPDTKVTDDATFMEMIQNIRNGTMDAIDAAVTMDPGAVILGMSAETFWDGADGAEKLMAKVKERAGGRPVYMGSVAVDEALKAYGGIKKIGVVTPYAPVGDAQVKKFFEDMGYEVTAVKGLRSPSPMQIAHETPLTLKRAAEEVSQGADAVVQCGTNLAFAKVAAMAEFWLEKPVIAINTATYWHALRSSGIKDQIDGFGSLLLDH</sequence>
<name>A0A2W5VBS2_9CAUL</name>
<dbReference type="Pfam" id="PF17645">
    <property type="entry name" value="Amdase"/>
    <property type="match status" value="1"/>
</dbReference>